<evidence type="ECO:0000313" key="2">
    <source>
        <dbReference type="EMBL" id="SHG85171.1"/>
    </source>
</evidence>
<dbReference type="EMBL" id="FQUP01000008">
    <property type="protein sequence ID" value="SHG85171.1"/>
    <property type="molecule type" value="Genomic_DNA"/>
</dbReference>
<gene>
    <name evidence="2" type="ORF">SAMN02745157_4930</name>
</gene>
<sequence>MANDDTRRRELGDFVRAHRERLRPAMFGLDPGSRRRTPGLRREELAGLAGVSATWLAWIEQGRDLQVSPSALVRLARVMRLSPAERAYLFAVAGRADPEHAEAKDDAMPEGLAPIVAALAMPAYLIDRAWTARAWNDPAARLFTGWLDGTGERNLLRFIFLDPASRRLIADWDIRARRVAAEFRADYSRSLAAPEMRTLVGQLAAGSPLFAEAWEAHAVVEREGGLRLFDHPEDGLLAFRQTTLQPARHPDWKLVVLEPVDEAQAAP</sequence>
<dbReference type="InterPro" id="IPR001387">
    <property type="entry name" value="Cro/C1-type_HTH"/>
</dbReference>
<dbReference type="OrthoDB" id="5346389at2"/>
<dbReference type="CDD" id="cd00093">
    <property type="entry name" value="HTH_XRE"/>
    <property type="match status" value="1"/>
</dbReference>
<dbReference type="AlphaFoldDB" id="A0A1M5N6N8"/>
<evidence type="ECO:0000313" key="3">
    <source>
        <dbReference type="Proteomes" id="UP000184485"/>
    </source>
</evidence>
<dbReference type="RefSeq" id="WP_073058402.1">
    <property type="nucleotide sequence ID" value="NZ_FQUP01000008.1"/>
</dbReference>
<dbReference type="SUPFAM" id="SSF47413">
    <property type="entry name" value="lambda repressor-like DNA-binding domains"/>
    <property type="match status" value="1"/>
</dbReference>
<dbReference type="Pfam" id="PF17765">
    <property type="entry name" value="MLTR_LBD"/>
    <property type="match status" value="1"/>
</dbReference>
<protein>
    <submittedName>
        <fullName evidence="2">Helix-turn-helix domain-containing protein</fullName>
    </submittedName>
</protein>
<dbReference type="Pfam" id="PF13560">
    <property type="entry name" value="HTH_31"/>
    <property type="match status" value="1"/>
</dbReference>
<dbReference type="PANTHER" id="PTHR35010">
    <property type="entry name" value="BLL4672 PROTEIN-RELATED"/>
    <property type="match status" value="1"/>
</dbReference>
<dbReference type="Gene3D" id="1.10.260.40">
    <property type="entry name" value="lambda repressor-like DNA-binding domains"/>
    <property type="match status" value="1"/>
</dbReference>
<dbReference type="STRING" id="1122133.SAMN02745157_4930"/>
<dbReference type="SMART" id="SM00530">
    <property type="entry name" value="HTH_XRE"/>
    <property type="match status" value="1"/>
</dbReference>
<proteinExistence type="predicted"/>
<feature type="domain" description="HTH cro/C1-type" evidence="1">
    <location>
        <begin position="14"/>
        <end position="86"/>
    </location>
</feature>
<dbReference type="PANTHER" id="PTHR35010:SF2">
    <property type="entry name" value="BLL4672 PROTEIN"/>
    <property type="match status" value="1"/>
</dbReference>
<dbReference type="GO" id="GO:0003677">
    <property type="term" value="F:DNA binding"/>
    <property type="evidence" value="ECO:0007669"/>
    <property type="project" value="InterPro"/>
</dbReference>
<dbReference type="Proteomes" id="UP000184485">
    <property type="component" value="Unassembled WGS sequence"/>
</dbReference>
<accession>A0A1M5N6N8</accession>
<evidence type="ECO:0000259" key="1">
    <source>
        <dbReference type="SMART" id="SM00530"/>
    </source>
</evidence>
<keyword evidence="3" id="KW-1185">Reference proteome</keyword>
<dbReference type="InterPro" id="IPR041413">
    <property type="entry name" value="MLTR_LBD"/>
</dbReference>
<name>A0A1M5N6N8_9HYPH</name>
<organism evidence="2 3">
    <name type="scientific">Kaistia soli DSM 19436</name>
    <dbReference type="NCBI Taxonomy" id="1122133"/>
    <lineage>
        <taxon>Bacteria</taxon>
        <taxon>Pseudomonadati</taxon>
        <taxon>Pseudomonadota</taxon>
        <taxon>Alphaproteobacteria</taxon>
        <taxon>Hyphomicrobiales</taxon>
        <taxon>Kaistiaceae</taxon>
        <taxon>Kaistia</taxon>
    </lineage>
</organism>
<reference evidence="2 3" key="1">
    <citation type="submission" date="2016-11" db="EMBL/GenBank/DDBJ databases">
        <authorList>
            <person name="Jaros S."/>
            <person name="Januszkiewicz K."/>
            <person name="Wedrychowicz H."/>
        </authorList>
    </citation>
    <scope>NUCLEOTIDE SEQUENCE [LARGE SCALE GENOMIC DNA]</scope>
    <source>
        <strain evidence="2 3">DSM 19436</strain>
    </source>
</reference>
<dbReference type="InterPro" id="IPR010982">
    <property type="entry name" value="Lambda_DNA-bd_dom_sf"/>
</dbReference>
<dbReference type="Gene3D" id="3.30.450.180">
    <property type="match status" value="1"/>
</dbReference>